<sequence>MAAKQDEEQLEDAIFLADLLSKEQKKMRFSNCSSFWLINHQPCPIGVAKGKVPSLGQLAVFNYGTRKEMLTLLRSCGPSLQRMHAP</sequence>
<proteinExistence type="predicted"/>
<gene>
    <name evidence="1" type="ORF">KUDE01_021731</name>
</gene>
<reference evidence="1" key="1">
    <citation type="submission" date="2023-04" db="EMBL/GenBank/DDBJ databases">
        <title>Chromosome-level genome of Chaenocephalus aceratus.</title>
        <authorList>
            <person name="Park H."/>
        </authorList>
    </citation>
    <scope>NUCLEOTIDE SEQUENCE</scope>
    <source>
        <strain evidence="1">DE</strain>
        <tissue evidence="1">Muscle</tissue>
    </source>
</reference>
<name>A0AAD9EZQ1_DISEL</name>
<protein>
    <submittedName>
        <fullName evidence="1">Chloride channel protein CLC-c</fullName>
    </submittedName>
</protein>
<dbReference type="EMBL" id="JASDAP010000022">
    <property type="protein sequence ID" value="KAK1883402.1"/>
    <property type="molecule type" value="Genomic_DNA"/>
</dbReference>
<evidence type="ECO:0000313" key="1">
    <source>
        <dbReference type="EMBL" id="KAK1883402.1"/>
    </source>
</evidence>
<comment type="caution">
    <text evidence="1">The sequence shown here is derived from an EMBL/GenBank/DDBJ whole genome shotgun (WGS) entry which is preliminary data.</text>
</comment>
<evidence type="ECO:0000313" key="2">
    <source>
        <dbReference type="Proteomes" id="UP001228049"/>
    </source>
</evidence>
<organism evidence="1 2">
    <name type="scientific">Dissostichus eleginoides</name>
    <name type="common">Patagonian toothfish</name>
    <name type="synonym">Dissostichus amissus</name>
    <dbReference type="NCBI Taxonomy" id="100907"/>
    <lineage>
        <taxon>Eukaryota</taxon>
        <taxon>Metazoa</taxon>
        <taxon>Chordata</taxon>
        <taxon>Craniata</taxon>
        <taxon>Vertebrata</taxon>
        <taxon>Euteleostomi</taxon>
        <taxon>Actinopterygii</taxon>
        <taxon>Neopterygii</taxon>
        <taxon>Teleostei</taxon>
        <taxon>Neoteleostei</taxon>
        <taxon>Acanthomorphata</taxon>
        <taxon>Eupercaria</taxon>
        <taxon>Perciformes</taxon>
        <taxon>Notothenioidei</taxon>
        <taxon>Nototheniidae</taxon>
        <taxon>Dissostichus</taxon>
    </lineage>
</organism>
<keyword evidence="2" id="KW-1185">Reference proteome</keyword>
<dbReference type="Proteomes" id="UP001228049">
    <property type="component" value="Unassembled WGS sequence"/>
</dbReference>
<accession>A0AAD9EZQ1</accession>
<dbReference type="AlphaFoldDB" id="A0AAD9EZQ1"/>